<gene>
    <name evidence="3" type="primary">Depp1</name>
</gene>
<sequence>MRSQLLLSVDHLPTIRETSEEMLPARPGQEPPASPSLDDYVRSICQLAQPTSVLDKVTARGQPNRSPWIARASGKSHQASTLLDSSPCFSDQQPTLPSAGIADPLDWLFGESQEKQPNRRDLPRGTCTSPGHRNAYRQINSSKARGAPRERLCEARVPGRSLARPSQDGHQSSSVQSCTSGQPSRATIVPCHSRPSSILRSLYLHLPVIHEF</sequence>
<dbReference type="CTD" id="11067"/>
<dbReference type="AlphaFoldDB" id="A0A250XWA1"/>
<dbReference type="PANTHER" id="PTHR15426:SF6">
    <property type="entry name" value="PROTEIN DEPP1"/>
    <property type="match status" value="1"/>
</dbReference>
<dbReference type="PANTHER" id="PTHR15426">
    <property type="entry name" value="PROTEIN DEPP1"/>
    <property type="match status" value="1"/>
</dbReference>
<dbReference type="KEGG" id="ccan:109697719"/>
<proteinExistence type="predicted"/>
<accession>A0A250XWA1</accession>
<dbReference type="GO" id="GO:0010506">
    <property type="term" value="P:regulation of autophagy"/>
    <property type="evidence" value="ECO:0007669"/>
    <property type="project" value="TreeGrafter"/>
</dbReference>
<reference evidence="3" key="2">
    <citation type="submission" date="2023-09" db="UniProtKB">
        <authorList>
            <consortium name="Ensembl"/>
        </authorList>
    </citation>
    <scope>IDENTIFICATION</scope>
</reference>
<evidence type="ECO:0000313" key="3">
    <source>
        <dbReference type="Ensembl" id="ENSCCNP00000024005.1"/>
    </source>
</evidence>
<dbReference type="Ensembl" id="ENSCCNT00000030627.1">
    <property type="protein sequence ID" value="ENSCCNP00000024005.1"/>
    <property type="gene ID" value="ENSCCNG00000023534.1"/>
</dbReference>
<feature type="region of interest" description="Disordered" evidence="1">
    <location>
        <begin position="80"/>
        <end position="134"/>
    </location>
</feature>
<dbReference type="OrthoDB" id="8916819at2759"/>
<dbReference type="EMBL" id="GFFV01004303">
    <property type="protein sequence ID" value="JAV35642.1"/>
    <property type="molecule type" value="Transcribed_RNA"/>
</dbReference>
<feature type="compositionally biased region" description="Polar residues" evidence="1">
    <location>
        <begin position="80"/>
        <end position="96"/>
    </location>
</feature>
<dbReference type="GO" id="GO:0005739">
    <property type="term" value="C:mitochondrion"/>
    <property type="evidence" value="ECO:0007669"/>
    <property type="project" value="TreeGrafter"/>
</dbReference>
<feature type="region of interest" description="Disordered" evidence="1">
    <location>
        <begin position="159"/>
        <end position="190"/>
    </location>
</feature>
<reference evidence="2" key="1">
    <citation type="journal article" date="2017" name="G3 (Bethesda)">
        <title>De Novo Genome and Transcriptome Assembly of the Canadian Beaver (Castor canadensis).</title>
        <authorList>
            <person name="Lok S."/>
            <person name="Paton T.A."/>
            <person name="Wang Z."/>
            <person name="Kaur G."/>
            <person name="Walker S."/>
            <person name="Yuen R.K."/>
            <person name="Sung W.W."/>
            <person name="Whitney J."/>
            <person name="Buchanan J.A."/>
            <person name="Trost B."/>
            <person name="Singh N."/>
            <person name="Apresto B."/>
            <person name="Chen N."/>
            <person name="Coole M."/>
            <person name="Dawson T.J."/>
            <person name="Ho K.Y."/>
            <person name="Hu Z."/>
            <person name="Pullenayegum S."/>
            <person name="Samler K."/>
            <person name="Shipstone A."/>
            <person name="Tsoi F."/>
            <person name="Wang T."/>
            <person name="Pereira S.L."/>
            <person name="Rostami P."/>
            <person name="Ryan C.A."/>
            <person name="Tong A.H."/>
            <person name="Ng K."/>
            <person name="Sundaravadanam Y."/>
            <person name="Simpson J.T."/>
            <person name="Lim B.K."/>
            <person name="Engstrom M.D."/>
            <person name="Dutton C.J."/>
            <person name="Kerr K.C."/>
            <person name="Franke M."/>
            <person name="Rapley W."/>
            <person name="Wintle R.F."/>
            <person name="Scherer S.W."/>
        </authorList>
    </citation>
    <scope>NUCLEOTIDE SEQUENCE</scope>
    <source>
        <strain evidence="2">ROM106880</strain>
        <tissue evidence="2">Muscle</tissue>
    </source>
</reference>
<dbReference type="Pfam" id="PF15343">
    <property type="entry name" value="DEPP"/>
    <property type="match status" value="1"/>
</dbReference>
<dbReference type="InterPro" id="IPR020133">
    <property type="entry name" value="DEPP"/>
</dbReference>
<dbReference type="GeneID" id="109697719"/>
<protein>
    <submittedName>
        <fullName evidence="2">Protein DEPP</fullName>
    </submittedName>
</protein>
<evidence type="ECO:0000313" key="2">
    <source>
        <dbReference type="EMBL" id="JAV35642.1"/>
    </source>
</evidence>
<organism evidence="2">
    <name type="scientific">Castor canadensis</name>
    <name type="common">American beaver</name>
    <dbReference type="NCBI Taxonomy" id="51338"/>
    <lineage>
        <taxon>Eukaryota</taxon>
        <taxon>Metazoa</taxon>
        <taxon>Chordata</taxon>
        <taxon>Craniata</taxon>
        <taxon>Vertebrata</taxon>
        <taxon>Euteleostomi</taxon>
        <taxon>Mammalia</taxon>
        <taxon>Eutheria</taxon>
        <taxon>Euarchontoglires</taxon>
        <taxon>Glires</taxon>
        <taxon>Rodentia</taxon>
        <taxon>Castorimorpha</taxon>
        <taxon>Castoridae</taxon>
        <taxon>Castor</taxon>
    </lineage>
</organism>
<name>A0A250XWA1_CASCN</name>
<feature type="region of interest" description="Disordered" evidence="1">
    <location>
        <begin position="1"/>
        <end position="38"/>
    </location>
</feature>
<feature type="compositionally biased region" description="Polar residues" evidence="1">
    <location>
        <begin position="168"/>
        <end position="185"/>
    </location>
</feature>
<evidence type="ECO:0000256" key="1">
    <source>
        <dbReference type="SAM" id="MobiDB-lite"/>
    </source>
</evidence>
<feature type="compositionally biased region" description="Basic and acidic residues" evidence="1">
    <location>
        <begin position="112"/>
        <end position="123"/>
    </location>
</feature>